<dbReference type="SUPFAM" id="SSF141868">
    <property type="entry name" value="EAL domain-like"/>
    <property type="match status" value="1"/>
</dbReference>
<dbReference type="InterPro" id="IPR035919">
    <property type="entry name" value="EAL_sf"/>
</dbReference>
<organism evidence="3 4">
    <name type="scientific">Thermocrinis albus (strain DSM 14484 / JCM 11386 / HI 11/12)</name>
    <dbReference type="NCBI Taxonomy" id="638303"/>
    <lineage>
        <taxon>Bacteria</taxon>
        <taxon>Pseudomonadati</taxon>
        <taxon>Aquificota</taxon>
        <taxon>Aquificia</taxon>
        <taxon>Aquificales</taxon>
        <taxon>Aquificaceae</taxon>
        <taxon>Thermocrinis</taxon>
    </lineage>
</organism>
<dbReference type="PROSITE" id="PS50883">
    <property type="entry name" value="EAL"/>
    <property type="match status" value="1"/>
</dbReference>
<evidence type="ECO:0000313" key="4">
    <source>
        <dbReference type="Proteomes" id="UP000002043"/>
    </source>
</evidence>
<dbReference type="PROSITE" id="PS50887">
    <property type="entry name" value="GGDEF"/>
    <property type="match status" value="1"/>
</dbReference>
<feature type="domain" description="EAL" evidence="1">
    <location>
        <begin position="169"/>
        <end position="407"/>
    </location>
</feature>
<dbReference type="PANTHER" id="PTHR33121:SF82">
    <property type="entry name" value="SIGNAL TRANSDUCTION PROTEIN CONTAINING A EAL DOMAIN"/>
    <property type="match status" value="1"/>
</dbReference>
<dbReference type="CDD" id="cd01948">
    <property type="entry name" value="EAL"/>
    <property type="match status" value="1"/>
</dbReference>
<accession>D3SLH4</accession>
<dbReference type="Gene3D" id="3.20.20.450">
    <property type="entry name" value="EAL domain"/>
    <property type="match status" value="1"/>
</dbReference>
<gene>
    <name evidence="3" type="ordered locus">Thal_0972</name>
</gene>
<dbReference type="InterPro" id="IPR050706">
    <property type="entry name" value="Cyclic-di-GMP_PDE-like"/>
</dbReference>
<dbReference type="Gene3D" id="3.30.70.270">
    <property type="match status" value="1"/>
</dbReference>
<dbReference type="OrthoDB" id="7057390at2"/>
<dbReference type="PANTHER" id="PTHR33121">
    <property type="entry name" value="CYCLIC DI-GMP PHOSPHODIESTERASE PDEF"/>
    <property type="match status" value="1"/>
</dbReference>
<dbReference type="Pfam" id="PF00563">
    <property type="entry name" value="EAL"/>
    <property type="match status" value="1"/>
</dbReference>
<dbReference type="Pfam" id="PF00990">
    <property type="entry name" value="GGDEF"/>
    <property type="match status" value="1"/>
</dbReference>
<dbReference type="InterPro" id="IPR000160">
    <property type="entry name" value="GGDEF_dom"/>
</dbReference>
<dbReference type="RefSeq" id="WP_012992010.1">
    <property type="nucleotide sequence ID" value="NC_013894.1"/>
</dbReference>
<dbReference type="SUPFAM" id="SSF55073">
    <property type="entry name" value="Nucleotide cyclase"/>
    <property type="match status" value="1"/>
</dbReference>
<dbReference type="InterPro" id="IPR029787">
    <property type="entry name" value="Nucleotide_cyclase"/>
</dbReference>
<dbReference type="AlphaFoldDB" id="D3SLH4"/>
<name>D3SLH4_THEAH</name>
<feature type="domain" description="GGDEF" evidence="2">
    <location>
        <begin position="39"/>
        <end position="166"/>
    </location>
</feature>
<protein>
    <submittedName>
        <fullName evidence="3">Diguanylate cyclase/phosphodiesterase</fullName>
    </submittedName>
</protein>
<keyword evidence="4" id="KW-1185">Reference proteome</keyword>
<proteinExistence type="predicted"/>
<dbReference type="eggNOG" id="COG2200">
    <property type="taxonomic scope" value="Bacteria"/>
</dbReference>
<dbReference type="eggNOG" id="COG2199">
    <property type="taxonomic scope" value="Bacteria"/>
</dbReference>
<dbReference type="InterPro" id="IPR001633">
    <property type="entry name" value="EAL_dom"/>
</dbReference>
<dbReference type="GO" id="GO:0071111">
    <property type="term" value="F:cyclic-guanylate-specific phosphodiesterase activity"/>
    <property type="evidence" value="ECO:0007669"/>
    <property type="project" value="InterPro"/>
</dbReference>
<dbReference type="SMART" id="SM00052">
    <property type="entry name" value="EAL"/>
    <property type="match status" value="1"/>
</dbReference>
<evidence type="ECO:0000259" key="1">
    <source>
        <dbReference type="PROSITE" id="PS50883"/>
    </source>
</evidence>
<dbReference type="KEGG" id="tal:Thal_0972"/>
<evidence type="ECO:0000259" key="2">
    <source>
        <dbReference type="PROSITE" id="PS50887"/>
    </source>
</evidence>
<dbReference type="NCBIfam" id="TIGR00254">
    <property type="entry name" value="GGDEF"/>
    <property type="match status" value="1"/>
</dbReference>
<dbReference type="STRING" id="638303.Thal_0972"/>
<evidence type="ECO:0000313" key="3">
    <source>
        <dbReference type="EMBL" id="ADC89604.1"/>
    </source>
</evidence>
<dbReference type="SMART" id="SM00267">
    <property type="entry name" value="GGDEF"/>
    <property type="match status" value="1"/>
</dbReference>
<reference evidence="4" key="1">
    <citation type="journal article" date="2010" name="Stand. Genomic Sci.">
        <title>Complete genome sequence of Thermocrinis albus type strain (HI 11/12T).</title>
        <authorList>
            <person name="Wirth R."/>
            <person name="Sikorski J."/>
            <person name="Brambilla E."/>
            <person name="Misra M."/>
            <person name="Lapidus A."/>
            <person name="Copeland A."/>
            <person name="Nolan M."/>
            <person name="Lucas S."/>
            <person name="Chen F."/>
            <person name="Tice H."/>
            <person name="Cheng J.F."/>
            <person name="Han C."/>
            <person name="Detter J.C."/>
            <person name="Tapia R."/>
            <person name="Bruce D."/>
            <person name="Goodwin L."/>
            <person name="Pitluck S."/>
            <person name="Pati A."/>
            <person name="Anderson I."/>
            <person name="Ivanova N."/>
            <person name="Mavromatis K."/>
            <person name="Mikhailova N."/>
            <person name="Chen A."/>
            <person name="Palaniappan K."/>
            <person name="Bilek Y."/>
            <person name="Hader T."/>
            <person name="Land M."/>
            <person name="Hauser L."/>
            <person name="Chang Y.J."/>
            <person name="Jeffries C.D."/>
            <person name="Tindall B.J."/>
            <person name="Rohde M."/>
            <person name="Goker M."/>
            <person name="Bristow J."/>
            <person name="Eisen J.A."/>
            <person name="Markowitz V."/>
            <person name="Hugenholtz P."/>
            <person name="Kyrpides N.C."/>
            <person name="Klenk H.P."/>
        </authorList>
    </citation>
    <scope>NUCLEOTIDE SEQUENCE [LARGE SCALE GENOMIC DNA]</scope>
    <source>
        <strain evidence="4">DSM 14484 / JCM 11386 / HI 11/12</strain>
    </source>
</reference>
<sequence>MARRALTLIELYKETLIPNTTCLKEILKKYLYLHERKGRELSILLVDVDNLRKINREKGYFWGNTVLISVADIISKSVRKSDVAGKYKSGSFLILLPETDSSGAAVVVERLKKKLEGLQVDGIPVTVTIGSVTYPHDGEWVEDLLTHLEIKVTELKGKPVLHLTNRKGEEITLAFLQRAIEEDRVLPVFQPILSLKENKIFGYEVLMRIEGENGRLIPASMFIEKAQDTSRMSVLDEIVWRKAFQAWKRKGVQGYLFVNFPSYLTTSVAKGLARLEEFANELRTAGIEPQRVCIEIPESKVLGTTEQLVEFLQVVKNMGFKVAVDDFGVEHSSVERLLKTKPHIVKVDGFFLREERRILRWVIAGLHRLGYRVVLEGVEKEEDLALAKRLGVEFVQGFYIGIPEVWV</sequence>
<dbReference type="HOGENOM" id="CLU_668906_0_0_0"/>
<dbReference type="InterPro" id="IPR043128">
    <property type="entry name" value="Rev_trsase/Diguanyl_cyclase"/>
</dbReference>
<dbReference type="Proteomes" id="UP000002043">
    <property type="component" value="Chromosome"/>
</dbReference>
<dbReference type="CDD" id="cd01949">
    <property type="entry name" value="GGDEF"/>
    <property type="match status" value="1"/>
</dbReference>
<dbReference type="EMBL" id="CP001931">
    <property type="protein sequence ID" value="ADC89604.1"/>
    <property type="molecule type" value="Genomic_DNA"/>
</dbReference>